<dbReference type="CDD" id="cd00067">
    <property type="entry name" value="GAL4"/>
    <property type="match status" value="1"/>
</dbReference>
<evidence type="ECO:0000259" key="5">
    <source>
        <dbReference type="PROSITE" id="PS50048"/>
    </source>
</evidence>
<dbReference type="GeneID" id="87895851"/>
<evidence type="ECO:0000256" key="3">
    <source>
        <dbReference type="ARBA" id="ARBA00023242"/>
    </source>
</evidence>
<dbReference type="SUPFAM" id="SSF57701">
    <property type="entry name" value="Zn2/Cys6 DNA-binding domain"/>
    <property type="match status" value="1"/>
</dbReference>
<dbReference type="Gene3D" id="4.10.240.10">
    <property type="entry name" value="Zn(2)-C6 fungal-type DNA-binding domain"/>
    <property type="match status" value="1"/>
</dbReference>
<dbReference type="InterPro" id="IPR036864">
    <property type="entry name" value="Zn2-C6_fun-type_DNA-bd_sf"/>
</dbReference>
<dbReference type="RefSeq" id="XP_062734961.1">
    <property type="nucleotide sequence ID" value="XM_062876369.1"/>
</dbReference>
<dbReference type="Proteomes" id="UP001322138">
    <property type="component" value="Unassembled WGS sequence"/>
</dbReference>
<proteinExistence type="predicted"/>
<dbReference type="PROSITE" id="PS50048">
    <property type="entry name" value="ZN2_CY6_FUNGAL_2"/>
    <property type="match status" value="1"/>
</dbReference>
<dbReference type="SMART" id="SM00066">
    <property type="entry name" value="GAL4"/>
    <property type="match status" value="1"/>
</dbReference>
<comment type="caution">
    <text evidence="6">The sequence shown here is derived from an EMBL/GenBank/DDBJ whole genome shotgun (WGS) entry which is preliminary data.</text>
</comment>
<feature type="region of interest" description="Disordered" evidence="4">
    <location>
        <begin position="664"/>
        <end position="702"/>
    </location>
</feature>
<evidence type="ECO:0000313" key="6">
    <source>
        <dbReference type="EMBL" id="KAK4645985.1"/>
    </source>
</evidence>
<feature type="domain" description="Zn(2)-C6 fungal-type" evidence="5">
    <location>
        <begin position="37"/>
        <end position="70"/>
    </location>
</feature>
<keyword evidence="2" id="KW-0804">Transcription</keyword>
<sequence>METETARSPVGALMPQTIYTQKALKLQARRIRKGTHSCWECKRRKIRCTFAAPGDAICIGCYRRGTDCRSQDLPEELSTPADRTRQMGDRIIRVETLIEQLVKKVGGDPSAVQALLKPAEASVVVKDDGSTGSESSHQFGILDAPQEGLDDLEDESLGVQRPNPAECLVKLRPDDGKHGRLSEALHSAYPSRQDLDTIYELGGNKAGLFALALTSADPASGLGGNSDPKVVFGIPPRDLHPVLVARHMLVLCLSLQYTHRNAYTDLPPDCETPRTIMRRLADTAIRLVTTNDEMLSSIESLHCILLEGLFQMNCGNLRRAWLAFRRAITVGQLMGIHRSYQHRPLRILDASMPVAPQHLFHRLVCADAVVSLMLGLPQGAMEAAVASRVHLPGDDAPVNKLERLQMGVAARILERNESDPSFHEYASTKALDLELQKMAGELPGRWWLPPSLIGAGNDVREMLGRMWQLMRQVFHYNLLNQLHLPYMLLRSSKQSLDPSNSSYSRDVCVTASRELLTRFVLFRAQDNVAFCCRAVDFYALMAAMTLLLAHLQGHCPPTDHSILAHQRLGDLGLVEGYLENMDAFNKVNADALSEKSAGLIRRLMAIEADAANGRRKYDTQAVHRSSSESVTTPSRQNVLRVFIPYYGVVKIVATDEVISKEAVTSDAAGSATAVTGPDAPSSATLVPQSAFERQPSQTPNQEQQLYGNMVQSQQSSQNLFVGGPDFSSLPARHGSGHLQPEHDSYLYPALTAGADDWAFQGVDMAFFDSLMRSRDNTGAGLGPGYIRDPPAGYCDWETQ</sequence>
<dbReference type="CDD" id="cd12148">
    <property type="entry name" value="fungal_TF_MHR"/>
    <property type="match status" value="1"/>
</dbReference>
<dbReference type="PANTHER" id="PTHR47840:SF1">
    <property type="entry name" value="ZN(II)2CYS6 TRANSCRIPTION FACTOR (EUROFUNG)"/>
    <property type="match status" value="1"/>
</dbReference>
<dbReference type="PROSITE" id="PS00463">
    <property type="entry name" value="ZN2_CY6_FUNGAL_1"/>
    <property type="match status" value="1"/>
</dbReference>
<evidence type="ECO:0000256" key="1">
    <source>
        <dbReference type="ARBA" id="ARBA00023015"/>
    </source>
</evidence>
<gene>
    <name evidence="6" type="ORF">QC761_206360</name>
</gene>
<keyword evidence="7" id="KW-1185">Reference proteome</keyword>
<dbReference type="Pfam" id="PF00172">
    <property type="entry name" value="Zn_clus"/>
    <property type="match status" value="1"/>
</dbReference>
<evidence type="ECO:0000256" key="2">
    <source>
        <dbReference type="ARBA" id="ARBA00023163"/>
    </source>
</evidence>
<dbReference type="PANTHER" id="PTHR47840">
    <property type="entry name" value="ZN(II)2CYS6 TRANSCRIPTION FACTOR (EUROFUNG)-RELATED"/>
    <property type="match status" value="1"/>
</dbReference>
<keyword evidence="1" id="KW-0805">Transcription regulation</keyword>
<dbReference type="InterPro" id="IPR001138">
    <property type="entry name" value="Zn2Cys6_DnaBD"/>
</dbReference>
<protein>
    <recommendedName>
        <fullName evidence="5">Zn(2)-C6 fungal-type domain-containing protein</fullName>
    </recommendedName>
</protein>
<evidence type="ECO:0000313" key="7">
    <source>
        <dbReference type="Proteomes" id="UP001322138"/>
    </source>
</evidence>
<accession>A0ABR0FSL3</accession>
<reference evidence="6 7" key="1">
    <citation type="journal article" date="2023" name="bioRxiv">
        <title>High-quality genome assemblies of four members of thePodospora anserinaspecies complex.</title>
        <authorList>
            <person name="Ament-Velasquez S.L."/>
            <person name="Vogan A.A."/>
            <person name="Wallerman O."/>
            <person name="Hartmann F."/>
            <person name="Gautier V."/>
            <person name="Silar P."/>
            <person name="Giraud T."/>
            <person name="Johannesson H."/>
        </authorList>
    </citation>
    <scope>NUCLEOTIDE SEQUENCE [LARGE SCALE GENOMIC DNA]</scope>
    <source>
        <strain evidence="6 7">CBS 112042</strain>
    </source>
</reference>
<name>A0ABR0FSL3_9PEZI</name>
<organism evidence="6 7">
    <name type="scientific">Podospora bellae-mahoneyi</name>
    <dbReference type="NCBI Taxonomy" id="2093777"/>
    <lineage>
        <taxon>Eukaryota</taxon>
        <taxon>Fungi</taxon>
        <taxon>Dikarya</taxon>
        <taxon>Ascomycota</taxon>
        <taxon>Pezizomycotina</taxon>
        <taxon>Sordariomycetes</taxon>
        <taxon>Sordariomycetidae</taxon>
        <taxon>Sordariales</taxon>
        <taxon>Podosporaceae</taxon>
        <taxon>Podospora</taxon>
    </lineage>
</organism>
<keyword evidence="3" id="KW-0539">Nucleus</keyword>
<evidence type="ECO:0000256" key="4">
    <source>
        <dbReference type="SAM" id="MobiDB-lite"/>
    </source>
</evidence>
<dbReference type="EMBL" id="JAFFGZ010000004">
    <property type="protein sequence ID" value="KAK4645985.1"/>
    <property type="molecule type" value="Genomic_DNA"/>
</dbReference>